<organism evidence="2 3">
    <name type="scientific">Rhodococcus ruber</name>
    <dbReference type="NCBI Taxonomy" id="1830"/>
    <lineage>
        <taxon>Bacteria</taxon>
        <taxon>Bacillati</taxon>
        <taxon>Actinomycetota</taxon>
        <taxon>Actinomycetes</taxon>
        <taxon>Mycobacteriales</taxon>
        <taxon>Nocardiaceae</taxon>
        <taxon>Rhodococcus</taxon>
    </lineage>
</organism>
<sequence length="633" mass="69839">MAVAPIPVDQRVIGIDSRRFASIEKALVELITNSDDSYSRLGNGGAAAEARIDITYERHQSGAVLQVTDHAEGMPFDQAARILAYGGAHSPLSRGEGHGRGYFGRGLKQAVFGVGAGTLETVRGGRFTRIDLFRGENGGYLYDDHGGDRPVEDDDRERLGLDGNGTRVTLVVENPHVVISRFQTVVQALSDNVYLREVLSRRTVEVVHVAGRREIQRSGRVLFDEPPAVVLIGPEAPGSFVYDGTEHSFTLTVKRAKGVELTMSGDERTNGLVVVSGLAVLDCQLFAYENQVGAEYLFGTVRCEALIERLGRGEPVVSDEREGLNEKDPFVAAFAKAVSARLTEYVLAERDQLTRLEHATTSGTTAHMIDRLLHRMSESAIRDLGLGPSPASAPPAATGTEDAVVLQFTTPFYYRRPGHPFHVTLEVDTERLPGDDRLTISYTLPDSLRIDPRPTEIAVEQRTGVQRLEWTVVGDTPGERGEIMVRSGAFWAWCEIVVAEDAPSPHHVPRPHPAPPRPVQRRRVSRDHGEDMFVGYDLRYLGDDGGRAVYDPEHRTILINTGDPTVQLYLDGRGRFRDSARLLLAELFLDVIAGELARRSLENRGLQDDVHAYTATKQKIVRRYGAQIHKSFT</sequence>
<gene>
    <name evidence="2" type="ORF">RHRU231_390097</name>
</gene>
<dbReference type="AlphaFoldDB" id="A0A098BIY3"/>
<dbReference type="RefSeq" id="WP_040271257.1">
    <property type="nucleotide sequence ID" value="NZ_CP023714.1"/>
</dbReference>
<dbReference type="InterPro" id="IPR036890">
    <property type="entry name" value="HATPase_C_sf"/>
</dbReference>
<dbReference type="SUPFAM" id="SSF55874">
    <property type="entry name" value="ATPase domain of HSP90 chaperone/DNA topoisomerase II/histidine kinase"/>
    <property type="match status" value="1"/>
</dbReference>
<dbReference type="EMBL" id="CCSD01000049">
    <property type="protein sequence ID" value="CDZ88180.1"/>
    <property type="molecule type" value="Genomic_DNA"/>
</dbReference>
<evidence type="ECO:0000313" key="3">
    <source>
        <dbReference type="Proteomes" id="UP000042997"/>
    </source>
</evidence>
<dbReference type="GeneID" id="66835750"/>
<evidence type="ECO:0000313" key="2">
    <source>
        <dbReference type="EMBL" id="CDZ88180.1"/>
    </source>
</evidence>
<name>A0A098BIY3_9NOCA</name>
<dbReference type="eggNOG" id="ENOG502Z8WS">
    <property type="taxonomic scope" value="Bacteria"/>
</dbReference>
<dbReference type="OrthoDB" id="2078327at2"/>
<accession>A0A098BIY3</accession>
<feature type="region of interest" description="Disordered" evidence="1">
    <location>
        <begin position="503"/>
        <end position="525"/>
    </location>
</feature>
<dbReference type="Proteomes" id="UP000042997">
    <property type="component" value="Unassembled WGS sequence"/>
</dbReference>
<proteinExistence type="predicted"/>
<evidence type="ECO:0000256" key="1">
    <source>
        <dbReference type="SAM" id="MobiDB-lite"/>
    </source>
</evidence>
<protein>
    <submittedName>
        <fullName evidence="2">Uncharacterized protein</fullName>
    </submittedName>
</protein>
<dbReference type="Pfam" id="PF13589">
    <property type="entry name" value="HATPase_c_3"/>
    <property type="match status" value="1"/>
</dbReference>
<reference evidence="2 3" key="1">
    <citation type="journal article" date="2014" name="Genome Announc.">
        <title>Draft Genome Sequence of Propane- and Butane-Oxidizing Actinobacterium Rhodococcus ruber IEGM 231.</title>
        <authorList>
            <person name="Ivshina I.B."/>
            <person name="Kuyukina M.S."/>
            <person name="Krivoruchko A.V."/>
            <person name="Barbe V."/>
            <person name="Fischer C."/>
        </authorList>
    </citation>
    <scope>NUCLEOTIDE SEQUENCE [LARGE SCALE GENOMIC DNA]</scope>
</reference>